<gene>
    <name evidence="2" type="ORF">GCM10023189_35690</name>
</gene>
<dbReference type="InterPro" id="IPR041700">
    <property type="entry name" value="OMP_b-brl_3"/>
</dbReference>
<reference evidence="3" key="1">
    <citation type="journal article" date="2019" name="Int. J. Syst. Evol. Microbiol.">
        <title>The Global Catalogue of Microorganisms (GCM) 10K type strain sequencing project: providing services to taxonomists for standard genome sequencing and annotation.</title>
        <authorList>
            <consortium name="The Broad Institute Genomics Platform"/>
            <consortium name="The Broad Institute Genome Sequencing Center for Infectious Disease"/>
            <person name="Wu L."/>
            <person name="Ma J."/>
        </authorList>
    </citation>
    <scope>NUCLEOTIDE SEQUENCE [LARGE SCALE GENOMIC DNA]</scope>
    <source>
        <strain evidence="3">JCM 17927</strain>
    </source>
</reference>
<sequence length="82" mass="9407">MYRFNLNSSVDFGKGFKAQLFGFYNSARVTLQGKYGAFGFYNIVVQKEILKKKGSIGFGYDNPFNETIRWSNQFVGPNFLQV</sequence>
<comment type="caution">
    <text evidence="2">The sequence shown here is derived from an EMBL/GenBank/DDBJ whole genome shotgun (WGS) entry which is preliminary data.</text>
</comment>
<dbReference type="Pfam" id="PF14905">
    <property type="entry name" value="OMP_b-brl_3"/>
    <property type="match status" value="1"/>
</dbReference>
<dbReference type="SUPFAM" id="SSF56935">
    <property type="entry name" value="Porins"/>
    <property type="match status" value="1"/>
</dbReference>
<proteinExistence type="predicted"/>
<protein>
    <recommendedName>
        <fullName evidence="1">Outer membrane protein beta-barrel domain-containing protein</fullName>
    </recommendedName>
</protein>
<feature type="domain" description="Outer membrane protein beta-barrel" evidence="1">
    <location>
        <begin position="2"/>
        <end position="79"/>
    </location>
</feature>
<name>A0ABP8N348_9BACT</name>
<evidence type="ECO:0000259" key="1">
    <source>
        <dbReference type="Pfam" id="PF14905"/>
    </source>
</evidence>
<evidence type="ECO:0000313" key="3">
    <source>
        <dbReference type="Proteomes" id="UP001501175"/>
    </source>
</evidence>
<dbReference type="RefSeq" id="WP_345245436.1">
    <property type="nucleotide sequence ID" value="NZ_BAABHD010000032.1"/>
</dbReference>
<organism evidence="2 3">
    <name type="scientific">Nibrella saemangeumensis</name>
    <dbReference type="NCBI Taxonomy" id="1084526"/>
    <lineage>
        <taxon>Bacteria</taxon>
        <taxon>Pseudomonadati</taxon>
        <taxon>Bacteroidota</taxon>
        <taxon>Cytophagia</taxon>
        <taxon>Cytophagales</taxon>
        <taxon>Spirosomataceae</taxon>
        <taxon>Nibrella</taxon>
    </lineage>
</organism>
<accession>A0ABP8N348</accession>
<keyword evidence="3" id="KW-1185">Reference proteome</keyword>
<dbReference type="EMBL" id="BAABHD010000032">
    <property type="protein sequence ID" value="GAA4460493.1"/>
    <property type="molecule type" value="Genomic_DNA"/>
</dbReference>
<evidence type="ECO:0000313" key="2">
    <source>
        <dbReference type="EMBL" id="GAA4460493.1"/>
    </source>
</evidence>
<dbReference type="Proteomes" id="UP001501175">
    <property type="component" value="Unassembled WGS sequence"/>
</dbReference>